<dbReference type="SMART" id="SM00422">
    <property type="entry name" value="HTH_MERR"/>
    <property type="match status" value="1"/>
</dbReference>
<protein>
    <recommendedName>
        <fullName evidence="1">Mercuric resistance operon regulatory protein</fullName>
    </recommendedName>
</protein>
<keyword evidence="2" id="KW-0475">Mercuric resistance</keyword>
<evidence type="ECO:0000313" key="13">
    <source>
        <dbReference type="Proteomes" id="UP000325723"/>
    </source>
</evidence>
<keyword evidence="6" id="KW-0805">Transcription regulation</keyword>
<dbReference type="Proteomes" id="UP000325723">
    <property type="component" value="Unassembled WGS sequence"/>
</dbReference>
<dbReference type="GO" id="GO:0003677">
    <property type="term" value="F:DNA binding"/>
    <property type="evidence" value="ECO:0007669"/>
    <property type="project" value="UniProtKB-KW"/>
</dbReference>
<dbReference type="AlphaFoldDB" id="A0A8H2NXW8"/>
<dbReference type="PROSITE" id="PS00552">
    <property type="entry name" value="HTH_MERR_1"/>
    <property type="match status" value="1"/>
</dbReference>
<dbReference type="Pfam" id="PF00376">
    <property type="entry name" value="MerR"/>
    <property type="match status" value="1"/>
</dbReference>
<dbReference type="PANTHER" id="PTHR30204:SF69">
    <property type="entry name" value="MERR-FAMILY TRANSCRIPTIONAL REGULATOR"/>
    <property type="match status" value="1"/>
</dbReference>
<dbReference type="GO" id="GO:0045340">
    <property type="term" value="F:mercury ion binding"/>
    <property type="evidence" value="ECO:0007669"/>
    <property type="project" value="InterPro"/>
</dbReference>
<dbReference type="PANTHER" id="PTHR30204">
    <property type="entry name" value="REDOX-CYCLING DRUG-SENSING TRANSCRIPTIONAL ACTIVATOR SOXR"/>
    <property type="match status" value="1"/>
</dbReference>
<evidence type="ECO:0000256" key="6">
    <source>
        <dbReference type="ARBA" id="ARBA00023015"/>
    </source>
</evidence>
<evidence type="ECO:0000256" key="10">
    <source>
        <dbReference type="ARBA" id="ARBA00024874"/>
    </source>
</evidence>
<comment type="caution">
    <text evidence="12">The sequence shown here is derived from an EMBL/GenBank/DDBJ whole genome shotgun (WGS) entry which is preliminary data.</text>
</comment>
<evidence type="ECO:0000256" key="4">
    <source>
        <dbReference type="ARBA" id="ARBA00022723"/>
    </source>
</evidence>
<keyword evidence="4" id="KW-0479">Metal-binding</keyword>
<evidence type="ECO:0000256" key="3">
    <source>
        <dbReference type="ARBA" id="ARBA00022491"/>
    </source>
</evidence>
<dbReference type="NCBIfam" id="TIGR02051">
    <property type="entry name" value="MerR"/>
    <property type="match status" value="1"/>
</dbReference>
<dbReference type="PROSITE" id="PS50937">
    <property type="entry name" value="HTH_MERR_2"/>
    <property type="match status" value="1"/>
</dbReference>
<dbReference type="RefSeq" id="WP_150754873.1">
    <property type="nucleotide sequence ID" value="NZ_CABVHR010000013.1"/>
</dbReference>
<gene>
    <name evidence="12" type="ORF">PS900_05974</name>
</gene>
<dbReference type="InterPro" id="IPR009061">
    <property type="entry name" value="DNA-bd_dom_put_sf"/>
</dbReference>
<dbReference type="GO" id="GO:0046689">
    <property type="term" value="P:response to mercury ion"/>
    <property type="evidence" value="ECO:0007669"/>
    <property type="project" value="UniProtKB-KW"/>
</dbReference>
<sequence>MATGMSIGKLAEAAGVNIETIRYYQRRGLLDEPPKPLVGYRCYLPEQVKRLRFIKRAQALGFTLDEVGALLTLDAACSCSETRALAVRKLALIEQKMADLAAMQQVLGGLVRQCDASGGGAVCPIIDALDRE</sequence>
<dbReference type="Pfam" id="PF09278">
    <property type="entry name" value="MerR-DNA-bind"/>
    <property type="match status" value="1"/>
</dbReference>
<dbReference type="InterPro" id="IPR047057">
    <property type="entry name" value="MerR_fam"/>
</dbReference>
<keyword evidence="5" id="KW-0476">Mercury</keyword>
<dbReference type="EMBL" id="CABVIE010000030">
    <property type="protein sequence ID" value="VVP58627.1"/>
    <property type="molecule type" value="Genomic_DNA"/>
</dbReference>
<comment type="function">
    <text evidence="10">Mediates the mercuric-dependent induction of mercury resistance operon. In the absence of mercury MerR represses transcription by binding tightly to the mer operator region; when mercury is present the dimeric complex binds a single ion and becomes a potent transcriptional activator, while remaining bound to the mer site.</text>
</comment>
<evidence type="ECO:0000256" key="9">
    <source>
        <dbReference type="ARBA" id="ARBA00023163"/>
    </source>
</evidence>
<evidence type="ECO:0000256" key="5">
    <source>
        <dbReference type="ARBA" id="ARBA00022914"/>
    </source>
</evidence>
<dbReference type="InterPro" id="IPR000551">
    <property type="entry name" value="MerR-type_HTH_dom"/>
</dbReference>
<keyword evidence="7" id="KW-0238">DNA-binding</keyword>
<evidence type="ECO:0000259" key="11">
    <source>
        <dbReference type="PROSITE" id="PS50937"/>
    </source>
</evidence>
<proteinExistence type="predicted"/>
<evidence type="ECO:0000313" key="12">
    <source>
        <dbReference type="EMBL" id="VVP58627.1"/>
    </source>
</evidence>
<dbReference type="CDD" id="cd04783">
    <property type="entry name" value="HTH_MerR1"/>
    <property type="match status" value="1"/>
</dbReference>
<dbReference type="GO" id="GO:0003700">
    <property type="term" value="F:DNA-binding transcription factor activity"/>
    <property type="evidence" value="ECO:0007669"/>
    <property type="project" value="InterPro"/>
</dbReference>
<evidence type="ECO:0000256" key="2">
    <source>
        <dbReference type="ARBA" id="ARBA00022466"/>
    </source>
</evidence>
<dbReference type="PRINTS" id="PR00040">
    <property type="entry name" value="HTHMERR"/>
</dbReference>
<evidence type="ECO:0000256" key="8">
    <source>
        <dbReference type="ARBA" id="ARBA00023159"/>
    </source>
</evidence>
<dbReference type="Gene3D" id="1.10.1660.10">
    <property type="match status" value="1"/>
</dbReference>
<dbReference type="SUPFAM" id="SSF46955">
    <property type="entry name" value="Putative DNA-binding domain"/>
    <property type="match status" value="1"/>
</dbReference>
<keyword evidence="9" id="KW-0804">Transcription</keyword>
<evidence type="ECO:0000256" key="7">
    <source>
        <dbReference type="ARBA" id="ARBA00023125"/>
    </source>
</evidence>
<keyword evidence="3" id="KW-0678">Repressor</keyword>
<feature type="domain" description="HTH merR-type" evidence="11">
    <location>
        <begin position="4"/>
        <end position="73"/>
    </location>
</feature>
<dbReference type="InterPro" id="IPR011794">
    <property type="entry name" value="MerR"/>
</dbReference>
<organism evidence="12 13">
    <name type="scientific">Pseudomonas fluorescens</name>
    <dbReference type="NCBI Taxonomy" id="294"/>
    <lineage>
        <taxon>Bacteria</taxon>
        <taxon>Pseudomonadati</taxon>
        <taxon>Pseudomonadota</taxon>
        <taxon>Gammaproteobacteria</taxon>
        <taxon>Pseudomonadales</taxon>
        <taxon>Pseudomonadaceae</taxon>
        <taxon>Pseudomonas</taxon>
    </lineage>
</organism>
<dbReference type="InterPro" id="IPR015358">
    <property type="entry name" value="Tscrpt_reg_MerR_DNA-bd"/>
</dbReference>
<accession>A0A8H2NXW8</accession>
<keyword evidence="8" id="KW-0010">Activator</keyword>
<reference evidence="12 13" key="1">
    <citation type="submission" date="2019-09" db="EMBL/GenBank/DDBJ databases">
        <authorList>
            <person name="Chandra G."/>
            <person name="Truman W A."/>
        </authorList>
    </citation>
    <scope>NUCLEOTIDE SEQUENCE [LARGE SCALE GENOMIC DNA]</scope>
    <source>
        <strain evidence="12">PS900</strain>
    </source>
</reference>
<name>A0A8H2NXW8_PSEFL</name>
<evidence type="ECO:0000256" key="1">
    <source>
        <dbReference type="ARBA" id="ARBA00017146"/>
    </source>
</evidence>